<feature type="domain" description="HTH araC/xylS-type" evidence="4">
    <location>
        <begin position="246"/>
        <end position="342"/>
    </location>
</feature>
<keyword evidence="2 6" id="KW-0238">DNA-binding</keyword>
<dbReference type="SUPFAM" id="SSF46689">
    <property type="entry name" value="Homeodomain-like"/>
    <property type="match status" value="1"/>
</dbReference>
<sequence length="342" mass="37936">MSDSGPRSRPLPEMPSLRASALAPVLARFGDKPGRIETVLRRHGLSTARVRDPYEVIPLQAYLEIFEDAAELAGDPVLGARLGQKIQPADLGPTGLLMLQSGTLRRGLQRFAGALSALQSATDMQFSEAQGLQSISYHINSPRVRPMAQDSEFSLSTLVRMIRMGFDPRWQPLEVHFEHAPSRRTDLLSRIFRAPVLFGQSSNRLVFGAEGLDRVHRVEDAALILVIERHVRDLVLEQDEDSAVSDRVRSVVVRHLGQRPVDLESIAAELGMAARSLQRALAGEGTSLRAILQDHRQQIAETYLVDPRLSLKQVAQALGYSDGTVFWRAYRGWTGRAPTRGR</sequence>
<dbReference type="PANTHER" id="PTHR47894">
    <property type="entry name" value="HTH-TYPE TRANSCRIPTIONAL REGULATOR GADX"/>
    <property type="match status" value="1"/>
</dbReference>
<dbReference type="EMBL" id="PGTD01000016">
    <property type="protein sequence ID" value="PJE28799.1"/>
    <property type="molecule type" value="Genomic_DNA"/>
</dbReference>
<dbReference type="SMART" id="SM00342">
    <property type="entry name" value="HTH_ARAC"/>
    <property type="match status" value="1"/>
</dbReference>
<dbReference type="Proteomes" id="UP000231702">
    <property type="component" value="Unassembled WGS sequence"/>
</dbReference>
<dbReference type="Pfam" id="PF12625">
    <property type="entry name" value="Arabinose_bd"/>
    <property type="match status" value="1"/>
</dbReference>
<evidence type="ECO:0000256" key="2">
    <source>
        <dbReference type="ARBA" id="ARBA00023125"/>
    </source>
</evidence>
<proteinExistence type="predicted"/>
<dbReference type="Proteomes" id="UP000231655">
    <property type="component" value="Unassembled WGS sequence"/>
</dbReference>
<evidence type="ECO:0000259" key="4">
    <source>
        <dbReference type="PROSITE" id="PS01124"/>
    </source>
</evidence>
<dbReference type="InterPro" id="IPR018060">
    <property type="entry name" value="HTH_AraC"/>
</dbReference>
<dbReference type="EMBL" id="OBEA01000002">
    <property type="protein sequence ID" value="SNY48209.1"/>
    <property type="molecule type" value="Genomic_DNA"/>
</dbReference>
<accession>A0A285IJP4</accession>
<evidence type="ECO:0000313" key="8">
    <source>
        <dbReference type="Proteomes" id="UP000231702"/>
    </source>
</evidence>
<dbReference type="PANTHER" id="PTHR47894:SF4">
    <property type="entry name" value="HTH-TYPE TRANSCRIPTIONAL REGULATOR GADX"/>
    <property type="match status" value="1"/>
</dbReference>
<name>A0A285IJP4_9RHOB</name>
<dbReference type="Pfam" id="PF12833">
    <property type="entry name" value="HTH_18"/>
    <property type="match status" value="1"/>
</dbReference>
<dbReference type="InterPro" id="IPR032687">
    <property type="entry name" value="AraC-type_N"/>
</dbReference>
<dbReference type="AlphaFoldDB" id="A0A285IJP4"/>
<evidence type="ECO:0000313" key="7">
    <source>
        <dbReference type="Proteomes" id="UP000231655"/>
    </source>
</evidence>
<reference evidence="5 8" key="2">
    <citation type="journal article" date="2018" name="Int. J. Syst. Evol. Microbiol.">
        <title>Pseudooceanicola lipolyticus sp. nov., a marine alphaproteobacterium, reclassification of Oceanicola flagellatus as Pseudooceanicola flagellatus comb. nov. and emended description of the genus Pseudooceanicola.</title>
        <authorList>
            <person name="Huang M.-M."/>
            <person name="Guo L.-L."/>
            <person name="Wu Y.-H."/>
            <person name="Lai Q.-L."/>
            <person name="Shao Z.-Z."/>
            <person name="Wang C.-S."/>
            <person name="Wu M."/>
            <person name="Xu X.-W."/>
        </authorList>
    </citation>
    <scope>NUCLEOTIDE SEQUENCE [LARGE SCALE GENOMIC DNA]</scope>
    <source>
        <strain evidence="5 8">Ar-45</strain>
    </source>
</reference>
<dbReference type="GO" id="GO:0003700">
    <property type="term" value="F:DNA-binding transcription factor activity"/>
    <property type="evidence" value="ECO:0007669"/>
    <property type="project" value="InterPro"/>
</dbReference>
<organism evidence="6 7">
    <name type="scientific">Pseudooceanicola antarcticus</name>
    <dbReference type="NCBI Taxonomy" id="1247613"/>
    <lineage>
        <taxon>Bacteria</taxon>
        <taxon>Pseudomonadati</taxon>
        <taxon>Pseudomonadota</taxon>
        <taxon>Alphaproteobacteria</taxon>
        <taxon>Rhodobacterales</taxon>
        <taxon>Paracoccaceae</taxon>
        <taxon>Pseudooceanicola</taxon>
    </lineage>
</organism>
<evidence type="ECO:0000256" key="3">
    <source>
        <dbReference type="ARBA" id="ARBA00023163"/>
    </source>
</evidence>
<dbReference type="Gene3D" id="1.10.10.60">
    <property type="entry name" value="Homeodomain-like"/>
    <property type="match status" value="1"/>
</dbReference>
<dbReference type="GO" id="GO:0005829">
    <property type="term" value="C:cytosol"/>
    <property type="evidence" value="ECO:0007669"/>
    <property type="project" value="TreeGrafter"/>
</dbReference>
<evidence type="ECO:0000256" key="1">
    <source>
        <dbReference type="ARBA" id="ARBA00023015"/>
    </source>
</evidence>
<dbReference type="PROSITE" id="PS01124">
    <property type="entry name" value="HTH_ARAC_FAMILY_2"/>
    <property type="match status" value="1"/>
</dbReference>
<protein>
    <submittedName>
        <fullName evidence="5">AraC family transcriptional regulator</fullName>
    </submittedName>
    <submittedName>
        <fullName evidence="6">AraC-type DNA-binding protein</fullName>
    </submittedName>
</protein>
<dbReference type="OrthoDB" id="9805730at2"/>
<evidence type="ECO:0000313" key="6">
    <source>
        <dbReference type="EMBL" id="SNY48209.1"/>
    </source>
</evidence>
<gene>
    <name evidence="5" type="ORF">CVM39_10055</name>
    <name evidence="6" type="ORF">SAMN06297129_1358</name>
</gene>
<reference evidence="6 7" key="1">
    <citation type="submission" date="2017-09" db="EMBL/GenBank/DDBJ databases">
        <authorList>
            <person name="Ehlers B."/>
            <person name="Leendertz F.H."/>
        </authorList>
    </citation>
    <scope>NUCLEOTIDE SEQUENCE [LARGE SCALE GENOMIC DNA]</scope>
    <source>
        <strain evidence="6 7">CGMCC 1.12662</strain>
    </source>
</reference>
<evidence type="ECO:0000313" key="5">
    <source>
        <dbReference type="EMBL" id="PJE28799.1"/>
    </source>
</evidence>
<dbReference type="GO" id="GO:0000976">
    <property type="term" value="F:transcription cis-regulatory region binding"/>
    <property type="evidence" value="ECO:0007669"/>
    <property type="project" value="TreeGrafter"/>
</dbReference>
<keyword evidence="1" id="KW-0805">Transcription regulation</keyword>
<dbReference type="InterPro" id="IPR009057">
    <property type="entry name" value="Homeodomain-like_sf"/>
</dbReference>
<keyword evidence="3" id="KW-0804">Transcription</keyword>
<keyword evidence="8" id="KW-1185">Reference proteome</keyword>